<dbReference type="InterPro" id="IPR036259">
    <property type="entry name" value="MFS_trans_sf"/>
</dbReference>
<organism evidence="7 8">
    <name type="scientific">Ralstonia psammae</name>
    <dbReference type="NCBI Taxonomy" id="3058598"/>
    <lineage>
        <taxon>Bacteria</taxon>
        <taxon>Pseudomonadati</taxon>
        <taxon>Pseudomonadota</taxon>
        <taxon>Betaproteobacteria</taxon>
        <taxon>Burkholderiales</taxon>
        <taxon>Burkholderiaceae</taxon>
        <taxon>Ralstonia</taxon>
    </lineage>
</organism>
<dbReference type="EMBL" id="CATZBU010000021">
    <property type="protein sequence ID" value="CAJ0808638.1"/>
    <property type="molecule type" value="Genomic_DNA"/>
</dbReference>
<evidence type="ECO:0000256" key="4">
    <source>
        <dbReference type="ARBA" id="ARBA00023136"/>
    </source>
</evidence>
<feature type="transmembrane region" description="Helical" evidence="5">
    <location>
        <begin position="374"/>
        <end position="395"/>
    </location>
</feature>
<dbReference type="SUPFAM" id="SSF103473">
    <property type="entry name" value="MFS general substrate transporter"/>
    <property type="match status" value="1"/>
</dbReference>
<dbReference type="InterPro" id="IPR020846">
    <property type="entry name" value="MFS_dom"/>
</dbReference>
<comment type="subcellular location">
    <subcellularLocation>
        <location evidence="1">Membrane</location>
        <topology evidence="1">Multi-pass membrane protein</topology>
    </subcellularLocation>
</comment>
<evidence type="ECO:0000259" key="6">
    <source>
        <dbReference type="PROSITE" id="PS50850"/>
    </source>
</evidence>
<evidence type="ECO:0000256" key="1">
    <source>
        <dbReference type="ARBA" id="ARBA00004141"/>
    </source>
</evidence>
<keyword evidence="3 5" id="KW-1133">Transmembrane helix</keyword>
<feature type="transmembrane region" description="Helical" evidence="5">
    <location>
        <begin position="26"/>
        <end position="52"/>
    </location>
</feature>
<keyword evidence="2 5" id="KW-0812">Transmembrane</keyword>
<proteinExistence type="predicted"/>
<feature type="transmembrane region" description="Helical" evidence="5">
    <location>
        <begin position="102"/>
        <end position="118"/>
    </location>
</feature>
<dbReference type="InterPro" id="IPR011701">
    <property type="entry name" value="MFS"/>
</dbReference>
<dbReference type="RefSeq" id="WP_316669250.1">
    <property type="nucleotide sequence ID" value="NZ_CATZBU010000021.1"/>
</dbReference>
<reference evidence="7 8" key="1">
    <citation type="submission" date="2023-07" db="EMBL/GenBank/DDBJ databases">
        <authorList>
            <person name="Peeters C."/>
        </authorList>
    </citation>
    <scope>NUCLEOTIDE SEQUENCE [LARGE SCALE GENOMIC DNA]</scope>
    <source>
        <strain evidence="7 8">LMG 19083</strain>
    </source>
</reference>
<dbReference type="PANTHER" id="PTHR11662">
    <property type="entry name" value="SOLUTE CARRIER FAMILY 17"/>
    <property type="match status" value="1"/>
</dbReference>
<feature type="transmembrane region" description="Helical" evidence="5">
    <location>
        <begin position="313"/>
        <end position="332"/>
    </location>
</feature>
<dbReference type="PANTHER" id="PTHR11662:SF399">
    <property type="entry name" value="FI19708P1-RELATED"/>
    <property type="match status" value="1"/>
</dbReference>
<dbReference type="Gene3D" id="1.20.1250.20">
    <property type="entry name" value="MFS general substrate transporter like domains"/>
    <property type="match status" value="2"/>
</dbReference>
<keyword evidence="4 5" id="KW-0472">Membrane</keyword>
<sequence>MLNSKAVGQQSRGTELLSSRVGGKRWILMCPSLFLFWAVANIDKVGISAIAANDQFLQEMGISGQATEIGKLMTAFTLSYGLSSVIWGYLVDRVGPRRTAMLGIYLWGLSLVIGGFASHYDQVLLSRLILGLGEGMLFPVTNKYISEWFHPKELGKAQASWIYGAYAGPALGLPLVIWISGEFCWQISFFVLAGVALMANLPLIYFITRDTPALHPSVSEAEVNYIQENRHIYTDGVKSANFHKDPKYWSINAAFLMAAALFYGITFWMPTYLQKSHGFSAKEIKSALPLSWIFAVFSVSVVAFLADRTKRPALIAIIIFLICGVALIAVPMQNERGAVTALLALALGCTASELLLSQLMLVNLAASKATGKAAGVMGLLNLLGGFVTTFMGFIVDKTGGNFNAAFLCLASAPFLGSLAYVCLARHEGAQLLERKAQAMSSEQPLAL</sequence>
<dbReference type="Proteomes" id="UP001189813">
    <property type="component" value="Unassembled WGS sequence"/>
</dbReference>
<evidence type="ECO:0000313" key="7">
    <source>
        <dbReference type="EMBL" id="CAJ0808638.1"/>
    </source>
</evidence>
<dbReference type="Pfam" id="PF07690">
    <property type="entry name" value="MFS_1"/>
    <property type="match status" value="1"/>
</dbReference>
<gene>
    <name evidence="7" type="primary">dgoT</name>
    <name evidence="7" type="ORF">LMG19083_04743</name>
</gene>
<dbReference type="InterPro" id="IPR050382">
    <property type="entry name" value="MFS_Na/Anion_cotransporter"/>
</dbReference>
<evidence type="ECO:0000256" key="5">
    <source>
        <dbReference type="SAM" id="Phobius"/>
    </source>
</evidence>
<accession>A0ABN9JGU5</accession>
<name>A0ABN9JGU5_9RALS</name>
<feature type="transmembrane region" description="Helical" evidence="5">
    <location>
        <begin position="338"/>
        <end position="362"/>
    </location>
</feature>
<feature type="transmembrane region" description="Helical" evidence="5">
    <location>
        <begin position="187"/>
        <end position="207"/>
    </location>
</feature>
<comment type="caution">
    <text evidence="7">The sequence shown here is derived from an EMBL/GenBank/DDBJ whole genome shotgun (WGS) entry which is preliminary data.</text>
</comment>
<protein>
    <submittedName>
        <fullName evidence="7">D-galactonate transporter</fullName>
    </submittedName>
</protein>
<feature type="transmembrane region" description="Helical" evidence="5">
    <location>
        <begin position="401"/>
        <end position="424"/>
    </location>
</feature>
<feature type="transmembrane region" description="Helical" evidence="5">
    <location>
        <begin position="72"/>
        <end position="90"/>
    </location>
</feature>
<dbReference type="PROSITE" id="PS50850">
    <property type="entry name" value="MFS"/>
    <property type="match status" value="1"/>
</dbReference>
<evidence type="ECO:0000313" key="8">
    <source>
        <dbReference type="Proteomes" id="UP001189813"/>
    </source>
</evidence>
<feature type="transmembrane region" description="Helical" evidence="5">
    <location>
        <begin position="248"/>
        <end position="269"/>
    </location>
</feature>
<feature type="transmembrane region" description="Helical" evidence="5">
    <location>
        <begin position="289"/>
        <end position="306"/>
    </location>
</feature>
<feature type="transmembrane region" description="Helical" evidence="5">
    <location>
        <begin position="161"/>
        <end position="181"/>
    </location>
</feature>
<feature type="domain" description="Major facilitator superfamily (MFS) profile" evidence="6">
    <location>
        <begin position="29"/>
        <end position="428"/>
    </location>
</feature>
<evidence type="ECO:0000256" key="2">
    <source>
        <dbReference type="ARBA" id="ARBA00022692"/>
    </source>
</evidence>
<feature type="transmembrane region" description="Helical" evidence="5">
    <location>
        <begin position="124"/>
        <end position="140"/>
    </location>
</feature>
<keyword evidence="8" id="KW-1185">Reference proteome</keyword>
<evidence type="ECO:0000256" key="3">
    <source>
        <dbReference type="ARBA" id="ARBA00022989"/>
    </source>
</evidence>